<keyword evidence="3" id="KW-1185">Reference proteome</keyword>
<sequence length="79" mass="8573">MASTAATAIESDGPRYPIGEPRHAHLEVVPEPPRLEEVDQAMPPLEIGPADVARLTPAARHRLLAFIHSQLADLEEMDG</sequence>
<evidence type="ECO:0000313" key="2">
    <source>
        <dbReference type="EMBL" id="MFF0543570.1"/>
    </source>
</evidence>
<gene>
    <name evidence="2" type="ORF">ACFYTF_12120</name>
</gene>
<name>A0ABW6PMP7_9NOCA</name>
<dbReference type="Proteomes" id="UP001601444">
    <property type="component" value="Unassembled WGS sequence"/>
</dbReference>
<evidence type="ECO:0000256" key="1">
    <source>
        <dbReference type="SAM" id="MobiDB-lite"/>
    </source>
</evidence>
<dbReference type="EMBL" id="JBIAMX010000006">
    <property type="protein sequence ID" value="MFF0543570.1"/>
    <property type="molecule type" value="Genomic_DNA"/>
</dbReference>
<evidence type="ECO:0000313" key="3">
    <source>
        <dbReference type="Proteomes" id="UP001601444"/>
    </source>
</evidence>
<comment type="caution">
    <text evidence="2">The sequence shown here is derived from an EMBL/GenBank/DDBJ whole genome shotgun (WGS) entry which is preliminary data.</text>
</comment>
<protein>
    <submittedName>
        <fullName evidence="2">Uncharacterized protein</fullName>
    </submittedName>
</protein>
<feature type="region of interest" description="Disordered" evidence="1">
    <location>
        <begin position="1"/>
        <end position="20"/>
    </location>
</feature>
<dbReference type="RefSeq" id="WP_387700197.1">
    <property type="nucleotide sequence ID" value="NZ_JBIAMX010000006.1"/>
</dbReference>
<organism evidence="2 3">
    <name type="scientific">Nocardia thailandica</name>
    <dbReference type="NCBI Taxonomy" id="257275"/>
    <lineage>
        <taxon>Bacteria</taxon>
        <taxon>Bacillati</taxon>
        <taxon>Actinomycetota</taxon>
        <taxon>Actinomycetes</taxon>
        <taxon>Mycobacteriales</taxon>
        <taxon>Nocardiaceae</taxon>
        <taxon>Nocardia</taxon>
    </lineage>
</organism>
<accession>A0ABW6PMP7</accession>
<reference evidence="2 3" key="1">
    <citation type="submission" date="2024-10" db="EMBL/GenBank/DDBJ databases">
        <title>The Natural Products Discovery Center: Release of the First 8490 Sequenced Strains for Exploring Actinobacteria Biosynthetic Diversity.</title>
        <authorList>
            <person name="Kalkreuter E."/>
            <person name="Kautsar S.A."/>
            <person name="Yang D."/>
            <person name="Bader C.D."/>
            <person name="Teijaro C.N."/>
            <person name="Fluegel L."/>
            <person name="Davis C.M."/>
            <person name="Simpson J.R."/>
            <person name="Lauterbach L."/>
            <person name="Steele A.D."/>
            <person name="Gui C."/>
            <person name="Meng S."/>
            <person name="Li G."/>
            <person name="Viehrig K."/>
            <person name="Ye F."/>
            <person name="Su P."/>
            <person name="Kiefer A.F."/>
            <person name="Nichols A."/>
            <person name="Cepeda A.J."/>
            <person name="Yan W."/>
            <person name="Fan B."/>
            <person name="Jiang Y."/>
            <person name="Adhikari A."/>
            <person name="Zheng C.-J."/>
            <person name="Schuster L."/>
            <person name="Cowan T.M."/>
            <person name="Smanski M.J."/>
            <person name="Chevrette M.G."/>
            <person name="De Carvalho L.P.S."/>
            <person name="Shen B."/>
        </authorList>
    </citation>
    <scope>NUCLEOTIDE SEQUENCE [LARGE SCALE GENOMIC DNA]</scope>
    <source>
        <strain evidence="2 3">NPDC004045</strain>
    </source>
</reference>
<proteinExistence type="predicted"/>